<dbReference type="SUPFAM" id="SSF103473">
    <property type="entry name" value="MFS general substrate transporter"/>
    <property type="match status" value="1"/>
</dbReference>
<keyword evidence="1" id="KW-0812">Transmembrane</keyword>
<dbReference type="InterPro" id="IPR036259">
    <property type="entry name" value="MFS_trans_sf"/>
</dbReference>
<dbReference type="EMBL" id="GANP01015836">
    <property type="protein sequence ID" value="JAB68632.1"/>
    <property type="molecule type" value="mRNA"/>
</dbReference>
<name>V5H305_IXORI</name>
<dbReference type="AlphaFoldDB" id="V5H305"/>
<feature type="transmembrane region" description="Helical" evidence="1">
    <location>
        <begin position="6"/>
        <end position="26"/>
    </location>
</feature>
<evidence type="ECO:0000313" key="2">
    <source>
        <dbReference type="EMBL" id="JAB68632.1"/>
    </source>
</evidence>
<proteinExistence type="evidence at transcript level"/>
<evidence type="ECO:0000256" key="1">
    <source>
        <dbReference type="SAM" id="Phobius"/>
    </source>
</evidence>
<feature type="transmembrane region" description="Helical" evidence="1">
    <location>
        <begin position="56"/>
        <end position="77"/>
    </location>
</feature>
<reference evidence="2" key="1">
    <citation type="journal article" date="2015" name="Sci. Rep.">
        <title>Tissue- and time-dependent transcription in Ixodes ricinus salivary glands and midguts when blood feeding on the vertebrate host.</title>
        <authorList>
            <person name="Kotsyfakis M."/>
            <person name="Schwarz A."/>
            <person name="Erhart J."/>
            <person name="Ribeiro J.M."/>
        </authorList>
    </citation>
    <scope>NUCLEOTIDE SEQUENCE</scope>
    <source>
        <tissue evidence="2">Salivary gland and midgut</tissue>
    </source>
</reference>
<accession>V5H305</accession>
<sequence>MMLTMIGALGNVLGVFFTGFHSFVALRFFTGMGSEAVSDTAYIIVMGYTVCERRTLVSFIWTLSWTLMASVLPWYAYLLRRLS</sequence>
<keyword evidence="1" id="KW-1133">Transmembrane helix</keyword>
<keyword evidence="1" id="KW-0472">Membrane</keyword>
<protein>
    <submittedName>
        <fullName evidence="2">Uncharacterized protein</fullName>
    </submittedName>
</protein>
<organism evidence="2">
    <name type="scientific">Ixodes ricinus</name>
    <name type="common">Common tick</name>
    <name type="synonym">Acarus ricinus</name>
    <dbReference type="NCBI Taxonomy" id="34613"/>
    <lineage>
        <taxon>Eukaryota</taxon>
        <taxon>Metazoa</taxon>
        <taxon>Ecdysozoa</taxon>
        <taxon>Arthropoda</taxon>
        <taxon>Chelicerata</taxon>
        <taxon>Arachnida</taxon>
        <taxon>Acari</taxon>
        <taxon>Parasitiformes</taxon>
        <taxon>Ixodida</taxon>
        <taxon>Ixodoidea</taxon>
        <taxon>Ixodidae</taxon>
        <taxon>Ixodinae</taxon>
        <taxon>Ixodes</taxon>
    </lineage>
</organism>
<dbReference type="Gene3D" id="1.20.1250.20">
    <property type="entry name" value="MFS general substrate transporter like domains"/>
    <property type="match status" value="1"/>
</dbReference>